<sequence length="359" mass="39847">MPLPPHHLKNLPDLHIILDFDGTLTHHDTLSTLSSLNPNPPKTPWSKIVDAYLQDYRRHVAAYHPPASQRTSVEQESAWLASLRRVEVRSLRRVEEAGVFERVTGGMVEEGAAGAVEREDVRLRKGWLDVLRLACGAGVRERDGEEGNVKLSILSVNWSTSFIRGVLRAAVEKEVGGEKERSGLEMGEEEVERVRVLVDGIAIYANELQGLDAVGGSSGRITTDAEDTGGIRTSADKVAVIRRLKQEIEQEMQNDRDGSKEEVGGKNVEYREEAAIVYVGDSTTDFDALIEADVGVCIRDEPMGRAQMELHEVLERLGVRVKHIEETGDSGKEEGGRYWRGVFWARDLCAVVEMLGQEI</sequence>
<proteinExistence type="predicted"/>
<dbReference type="InterPro" id="IPR050849">
    <property type="entry name" value="HAD-like_hydrolase_phosphatase"/>
</dbReference>
<accession>A0A6G1GV39</accession>
<gene>
    <name evidence="1" type="ORF">K402DRAFT_395656</name>
</gene>
<dbReference type="Proteomes" id="UP000800041">
    <property type="component" value="Unassembled WGS sequence"/>
</dbReference>
<dbReference type="SUPFAM" id="SSF56784">
    <property type="entry name" value="HAD-like"/>
    <property type="match status" value="1"/>
</dbReference>
<dbReference type="InterPro" id="IPR023214">
    <property type="entry name" value="HAD_sf"/>
</dbReference>
<dbReference type="OrthoDB" id="10255128at2759"/>
<evidence type="ECO:0000313" key="2">
    <source>
        <dbReference type="Proteomes" id="UP000800041"/>
    </source>
</evidence>
<name>A0A6G1GV39_9PEZI</name>
<evidence type="ECO:0008006" key="3">
    <source>
        <dbReference type="Google" id="ProtNLM"/>
    </source>
</evidence>
<dbReference type="InterPro" id="IPR036412">
    <property type="entry name" value="HAD-like_sf"/>
</dbReference>
<dbReference type="AlphaFoldDB" id="A0A6G1GV39"/>
<reference evidence="1" key="1">
    <citation type="journal article" date="2020" name="Stud. Mycol.">
        <title>101 Dothideomycetes genomes: a test case for predicting lifestyles and emergence of pathogens.</title>
        <authorList>
            <person name="Haridas S."/>
            <person name="Albert R."/>
            <person name="Binder M."/>
            <person name="Bloem J."/>
            <person name="Labutti K."/>
            <person name="Salamov A."/>
            <person name="Andreopoulos B."/>
            <person name="Baker S."/>
            <person name="Barry K."/>
            <person name="Bills G."/>
            <person name="Bluhm B."/>
            <person name="Cannon C."/>
            <person name="Castanera R."/>
            <person name="Culley D."/>
            <person name="Daum C."/>
            <person name="Ezra D."/>
            <person name="Gonzalez J."/>
            <person name="Henrissat B."/>
            <person name="Kuo A."/>
            <person name="Liang C."/>
            <person name="Lipzen A."/>
            <person name="Lutzoni F."/>
            <person name="Magnuson J."/>
            <person name="Mondo S."/>
            <person name="Nolan M."/>
            <person name="Ohm R."/>
            <person name="Pangilinan J."/>
            <person name="Park H.-J."/>
            <person name="Ramirez L."/>
            <person name="Alfaro M."/>
            <person name="Sun H."/>
            <person name="Tritt A."/>
            <person name="Yoshinaga Y."/>
            <person name="Zwiers L.-H."/>
            <person name="Turgeon B."/>
            <person name="Goodwin S."/>
            <person name="Spatafora J."/>
            <person name="Crous P."/>
            <person name="Grigoriev I."/>
        </authorList>
    </citation>
    <scope>NUCLEOTIDE SEQUENCE</scope>
    <source>
        <strain evidence="1">CBS 113979</strain>
    </source>
</reference>
<dbReference type="Gene3D" id="3.40.50.1000">
    <property type="entry name" value="HAD superfamily/HAD-like"/>
    <property type="match status" value="1"/>
</dbReference>
<keyword evidence="2" id="KW-1185">Reference proteome</keyword>
<protein>
    <recommendedName>
        <fullName evidence="3">HAD-like protein</fullName>
    </recommendedName>
</protein>
<dbReference type="PANTHER" id="PTHR28181">
    <property type="entry name" value="UPF0655 PROTEIN YCR015C"/>
    <property type="match status" value="1"/>
</dbReference>
<evidence type="ECO:0000313" key="1">
    <source>
        <dbReference type="EMBL" id="KAF1984640.1"/>
    </source>
</evidence>
<dbReference type="EMBL" id="ML977167">
    <property type="protein sequence ID" value="KAF1984640.1"/>
    <property type="molecule type" value="Genomic_DNA"/>
</dbReference>
<dbReference type="PANTHER" id="PTHR28181:SF1">
    <property type="entry name" value="COLD TOLERANCE PROTEIN 1"/>
    <property type="match status" value="1"/>
</dbReference>
<organism evidence="1 2">
    <name type="scientific">Aulographum hederae CBS 113979</name>
    <dbReference type="NCBI Taxonomy" id="1176131"/>
    <lineage>
        <taxon>Eukaryota</taxon>
        <taxon>Fungi</taxon>
        <taxon>Dikarya</taxon>
        <taxon>Ascomycota</taxon>
        <taxon>Pezizomycotina</taxon>
        <taxon>Dothideomycetes</taxon>
        <taxon>Pleosporomycetidae</taxon>
        <taxon>Aulographales</taxon>
        <taxon>Aulographaceae</taxon>
    </lineage>
</organism>